<dbReference type="EMBL" id="BGPR01155072">
    <property type="protein sequence ID" value="GBL73870.1"/>
    <property type="molecule type" value="Genomic_DNA"/>
</dbReference>
<accession>A0A4Y2A2E9</accession>
<protein>
    <submittedName>
        <fullName evidence="3">Uncharacterized protein</fullName>
    </submittedName>
</protein>
<reference evidence="3 4" key="1">
    <citation type="journal article" date="2019" name="Sci. Rep.">
        <title>Orb-weaving spider Araneus ventricosus genome elucidates the spidroin gene catalogue.</title>
        <authorList>
            <person name="Kono N."/>
            <person name="Nakamura H."/>
            <person name="Ohtoshi R."/>
            <person name="Moran D.A.P."/>
            <person name="Shinohara A."/>
            <person name="Yoshida Y."/>
            <person name="Fujiwara M."/>
            <person name="Mori M."/>
            <person name="Tomita M."/>
            <person name="Arakawa K."/>
        </authorList>
    </citation>
    <scope>NUCLEOTIDE SEQUENCE [LARGE SCALE GENOMIC DNA]</scope>
</reference>
<evidence type="ECO:0000313" key="2">
    <source>
        <dbReference type="EMBL" id="GBL73821.1"/>
    </source>
</evidence>
<dbReference type="Proteomes" id="UP000499080">
    <property type="component" value="Unassembled WGS sequence"/>
</dbReference>
<evidence type="ECO:0000313" key="4">
    <source>
        <dbReference type="Proteomes" id="UP000499080"/>
    </source>
</evidence>
<comment type="caution">
    <text evidence="3">The sequence shown here is derived from an EMBL/GenBank/DDBJ whole genome shotgun (WGS) entry which is preliminary data.</text>
</comment>
<evidence type="ECO:0000313" key="3">
    <source>
        <dbReference type="EMBL" id="GBL73870.1"/>
    </source>
</evidence>
<dbReference type="AlphaFoldDB" id="A0A4Y2A2E9"/>
<feature type="compositionally biased region" description="Basic and acidic residues" evidence="1">
    <location>
        <begin position="23"/>
        <end position="33"/>
    </location>
</feature>
<dbReference type="EMBL" id="BGPR01155062">
    <property type="protein sequence ID" value="GBL73821.1"/>
    <property type="molecule type" value="Genomic_DNA"/>
</dbReference>
<feature type="compositionally biased region" description="Acidic residues" evidence="1">
    <location>
        <begin position="1"/>
        <end position="14"/>
    </location>
</feature>
<feature type="region of interest" description="Disordered" evidence="1">
    <location>
        <begin position="1"/>
        <end position="45"/>
    </location>
</feature>
<evidence type="ECO:0000256" key="1">
    <source>
        <dbReference type="SAM" id="MobiDB-lite"/>
    </source>
</evidence>
<proteinExistence type="predicted"/>
<sequence length="63" mass="7307">ITDEYPDFDNEDNGPENVLEDNFSDHKSFCEHDTESEEDGDSGNEQLGMVYIKRCLILEEKHI</sequence>
<gene>
    <name evidence="3" type="ORF">AVEN_163938_1</name>
    <name evidence="2" type="ORF">AVEN_60709_1</name>
</gene>
<organism evidence="3 4">
    <name type="scientific">Araneus ventricosus</name>
    <name type="common">Orbweaver spider</name>
    <name type="synonym">Epeira ventricosa</name>
    <dbReference type="NCBI Taxonomy" id="182803"/>
    <lineage>
        <taxon>Eukaryota</taxon>
        <taxon>Metazoa</taxon>
        <taxon>Ecdysozoa</taxon>
        <taxon>Arthropoda</taxon>
        <taxon>Chelicerata</taxon>
        <taxon>Arachnida</taxon>
        <taxon>Araneae</taxon>
        <taxon>Araneomorphae</taxon>
        <taxon>Entelegynae</taxon>
        <taxon>Araneoidea</taxon>
        <taxon>Araneidae</taxon>
        <taxon>Araneus</taxon>
    </lineage>
</organism>
<feature type="non-terminal residue" evidence="3">
    <location>
        <position position="1"/>
    </location>
</feature>
<name>A0A4Y2A2E9_ARAVE</name>
<keyword evidence="4" id="KW-1185">Reference proteome</keyword>